<dbReference type="KEGG" id="yrh:AABB31_04025"/>
<keyword evidence="1" id="KW-1133">Transmembrane helix</keyword>
<feature type="transmembrane region" description="Helical" evidence="1">
    <location>
        <begin position="109"/>
        <end position="130"/>
    </location>
</feature>
<dbReference type="Proteomes" id="UP001470809">
    <property type="component" value="Chromosome"/>
</dbReference>
<name>A0AAN0NLZ9_9RHOB</name>
<keyword evidence="1" id="KW-0472">Membrane</keyword>
<dbReference type="EMBL" id="CP151767">
    <property type="protein sequence ID" value="WZU68114.1"/>
    <property type="molecule type" value="Genomic_DNA"/>
</dbReference>
<evidence type="ECO:0000313" key="2">
    <source>
        <dbReference type="EMBL" id="WZU68114.1"/>
    </source>
</evidence>
<reference evidence="2 3" key="2">
    <citation type="submission" date="2024-08" db="EMBL/GenBank/DDBJ databases">
        <title>Phylogenomic analyses of a clade within the roseobacter group suggest taxonomic reassignments of species of the genera Aestuariivita, Citreicella, Loktanella, Nautella, Pelagibaca, Ruegeria, Thalassobius, Thiobacimonas and Tropicibacter, and the proposal o.</title>
        <authorList>
            <person name="Jeon C.O."/>
        </authorList>
    </citation>
    <scope>NUCLEOTIDE SEQUENCE [LARGE SCALE GENOMIC DNA]</scope>
    <source>
        <strain evidence="2 3">SS1-5</strain>
    </source>
</reference>
<dbReference type="RefSeq" id="WP_342077407.1">
    <property type="nucleotide sequence ID" value="NZ_CP151767.2"/>
</dbReference>
<feature type="transmembrane region" description="Helical" evidence="1">
    <location>
        <begin position="77"/>
        <end position="97"/>
    </location>
</feature>
<dbReference type="InterPro" id="IPR013879">
    <property type="entry name" value="DUF1761"/>
</dbReference>
<gene>
    <name evidence="2" type="ORF">AABB31_04025</name>
</gene>
<evidence type="ECO:0000313" key="3">
    <source>
        <dbReference type="Proteomes" id="UP001470809"/>
    </source>
</evidence>
<keyword evidence="1" id="KW-0812">Transmembrane</keyword>
<feature type="transmembrane region" description="Helical" evidence="1">
    <location>
        <begin position="48"/>
        <end position="65"/>
    </location>
</feature>
<protein>
    <submittedName>
        <fullName evidence="2">DUF1761 domain-containing protein</fullName>
    </submittedName>
</protein>
<sequence length="131" mass="13807">MEYLSVIVAAVATFAFGALYYGLLSKPWLAASGVPVDEDGKPLNSSDPTPYIVSFVCILLVAGMMRHSFVLSGIDTAAKGLISGLGVGLFFITPWIFINTGYSNRPWKLAVIDGGYATAAGAIIGLILTLF</sequence>
<dbReference type="Pfam" id="PF08570">
    <property type="entry name" value="DUF1761"/>
    <property type="match status" value="1"/>
</dbReference>
<organism evidence="2 3">
    <name type="scientific">Yoonia rhodophyticola</name>
    <dbReference type="NCBI Taxonomy" id="3137370"/>
    <lineage>
        <taxon>Bacteria</taxon>
        <taxon>Pseudomonadati</taxon>
        <taxon>Pseudomonadota</taxon>
        <taxon>Alphaproteobacteria</taxon>
        <taxon>Rhodobacterales</taxon>
        <taxon>Paracoccaceae</taxon>
        <taxon>Yoonia</taxon>
    </lineage>
</organism>
<evidence type="ECO:0000256" key="1">
    <source>
        <dbReference type="SAM" id="Phobius"/>
    </source>
</evidence>
<keyword evidence="3" id="KW-1185">Reference proteome</keyword>
<accession>A0AAN0NLZ9</accession>
<dbReference type="AlphaFoldDB" id="A0AAN0NLZ9"/>
<proteinExistence type="predicted"/>
<reference evidence="3" key="1">
    <citation type="submission" date="2024-04" db="EMBL/GenBank/DDBJ databases">
        <title>Phylogenomic analyses of a clade within the roseobacter group suggest taxonomic reassignments of species of the genera Aestuariivita, Citreicella, Loktanella, Nautella, Pelagibaca, Ruegeria, Thalassobius, Thiobacimonas and Tropicibacter, and the proposal o.</title>
        <authorList>
            <person name="Jeon C.O."/>
        </authorList>
    </citation>
    <scope>NUCLEOTIDE SEQUENCE [LARGE SCALE GENOMIC DNA]</scope>
    <source>
        <strain evidence="3">SS1-5</strain>
    </source>
</reference>